<keyword evidence="2" id="KW-1185">Reference proteome</keyword>
<proteinExistence type="predicted"/>
<dbReference type="RefSeq" id="WP_207070292.1">
    <property type="nucleotide sequence ID" value="NZ_JAFLND010000001.1"/>
</dbReference>
<name>A0ABS3EUC1_9FLAO</name>
<comment type="caution">
    <text evidence="1">The sequence shown here is derived from an EMBL/GenBank/DDBJ whole genome shotgun (WGS) entry which is preliminary data.</text>
</comment>
<gene>
    <name evidence="1" type="ORF">J0X13_04740</name>
</gene>
<evidence type="ECO:0000313" key="2">
    <source>
        <dbReference type="Proteomes" id="UP000664163"/>
    </source>
</evidence>
<evidence type="ECO:0008006" key="3">
    <source>
        <dbReference type="Google" id="ProtNLM"/>
    </source>
</evidence>
<organism evidence="1 2">
    <name type="scientific">[Muricauda] lutisoli</name>
    <dbReference type="NCBI Taxonomy" id="2816035"/>
    <lineage>
        <taxon>Bacteria</taxon>
        <taxon>Pseudomonadati</taxon>
        <taxon>Bacteroidota</taxon>
        <taxon>Flavobacteriia</taxon>
        <taxon>Flavobacteriales</taxon>
        <taxon>Flavobacteriaceae</taxon>
        <taxon>Allomuricauda</taxon>
    </lineage>
</organism>
<reference evidence="1 2" key="1">
    <citation type="submission" date="2021-03" db="EMBL/GenBank/DDBJ databases">
        <title>Muricauda sp. CAU 1631 isolated from Incheon.</title>
        <authorList>
            <person name="Kim W."/>
        </authorList>
    </citation>
    <scope>NUCLEOTIDE SEQUENCE [LARGE SCALE GENOMIC DNA]</scope>
    <source>
        <strain evidence="1 2">CAU 1631</strain>
    </source>
</reference>
<dbReference type="Proteomes" id="UP000664163">
    <property type="component" value="Unassembled WGS sequence"/>
</dbReference>
<dbReference type="EMBL" id="JAFLND010000001">
    <property type="protein sequence ID" value="MBO0329842.1"/>
    <property type="molecule type" value="Genomic_DNA"/>
</dbReference>
<sequence>MKYILITTFLISNFAYSQMYSSQVFNYDDNITFQITRLKGSADRGIGYTPLRGYTSYTFYLKFTNNSDQPVEGNLKDIYLANPKTKRKYDLKWFNTAGIGSKMKPTFELKPNKSKKFILNYVYEINQRIYFLINDKLTLIKAKNEI</sequence>
<protein>
    <recommendedName>
        <fullName evidence="3">DUF4352 domain-containing protein</fullName>
    </recommendedName>
</protein>
<accession>A0ABS3EUC1</accession>
<evidence type="ECO:0000313" key="1">
    <source>
        <dbReference type="EMBL" id="MBO0329842.1"/>
    </source>
</evidence>